<reference evidence="2" key="2">
    <citation type="submission" date="2023-06" db="EMBL/GenBank/DDBJ databases">
        <authorList>
            <person name="Ma L."/>
            <person name="Liu K.-W."/>
            <person name="Li Z."/>
            <person name="Hsiao Y.-Y."/>
            <person name="Qi Y."/>
            <person name="Fu T."/>
            <person name="Tang G."/>
            <person name="Zhang D."/>
            <person name="Sun W.-H."/>
            <person name="Liu D.-K."/>
            <person name="Li Y."/>
            <person name="Chen G.-Z."/>
            <person name="Liu X.-D."/>
            <person name="Liao X.-Y."/>
            <person name="Jiang Y.-T."/>
            <person name="Yu X."/>
            <person name="Hao Y."/>
            <person name="Huang J."/>
            <person name="Zhao X.-W."/>
            <person name="Ke S."/>
            <person name="Chen Y.-Y."/>
            <person name="Wu W.-L."/>
            <person name="Hsu J.-L."/>
            <person name="Lin Y.-F."/>
            <person name="Huang M.-D."/>
            <person name="Li C.-Y."/>
            <person name="Huang L."/>
            <person name="Wang Z.-W."/>
            <person name="Zhao X."/>
            <person name="Zhong W.-Y."/>
            <person name="Peng D.-H."/>
            <person name="Ahmad S."/>
            <person name="Lan S."/>
            <person name="Zhang J.-S."/>
            <person name="Tsai W.-C."/>
            <person name="Van De Peer Y."/>
            <person name="Liu Z.-J."/>
        </authorList>
    </citation>
    <scope>NUCLEOTIDE SEQUENCE</scope>
    <source>
        <strain evidence="2">SCP</strain>
        <tissue evidence="2">Leaves</tissue>
    </source>
</reference>
<evidence type="ECO:0000313" key="2">
    <source>
        <dbReference type="EMBL" id="KAK1278736.1"/>
    </source>
</evidence>
<comment type="caution">
    <text evidence="2">The sequence shown here is derived from an EMBL/GenBank/DDBJ whole genome shotgun (WGS) entry which is preliminary data.</text>
</comment>
<name>A0AAV9BR24_ACOGR</name>
<dbReference type="Proteomes" id="UP001179952">
    <property type="component" value="Unassembled WGS sequence"/>
</dbReference>
<sequence length="54" mass="6022">MRGRSAPDPTPPAPNRPSTDAQSHRITGDGAAAEVEMKTMRFERRLVRYDVLPD</sequence>
<evidence type="ECO:0000313" key="3">
    <source>
        <dbReference type="Proteomes" id="UP001179952"/>
    </source>
</evidence>
<feature type="region of interest" description="Disordered" evidence="1">
    <location>
        <begin position="1"/>
        <end position="35"/>
    </location>
</feature>
<reference evidence="2" key="1">
    <citation type="journal article" date="2023" name="Nat. Commun.">
        <title>Diploid and tetraploid genomes of Acorus and the evolution of monocots.</title>
        <authorList>
            <person name="Ma L."/>
            <person name="Liu K.W."/>
            <person name="Li Z."/>
            <person name="Hsiao Y.Y."/>
            <person name="Qi Y."/>
            <person name="Fu T."/>
            <person name="Tang G.D."/>
            <person name="Zhang D."/>
            <person name="Sun W.H."/>
            <person name="Liu D.K."/>
            <person name="Li Y."/>
            <person name="Chen G.Z."/>
            <person name="Liu X.D."/>
            <person name="Liao X.Y."/>
            <person name="Jiang Y.T."/>
            <person name="Yu X."/>
            <person name="Hao Y."/>
            <person name="Huang J."/>
            <person name="Zhao X.W."/>
            <person name="Ke S."/>
            <person name="Chen Y.Y."/>
            <person name="Wu W.L."/>
            <person name="Hsu J.L."/>
            <person name="Lin Y.F."/>
            <person name="Huang M.D."/>
            <person name="Li C.Y."/>
            <person name="Huang L."/>
            <person name="Wang Z.W."/>
            <person name="Zhao X."/>
            <person name="Zhong W.Y."/>
            <person name="Peng D.H."/>
            <person name="Ahmad S."/>
            <person name="Lan S."/>
            <person name="Zhang J.S."/>
            <person name="Tsai W.C."/>
            <person name="Van de Peer Y."/>
            <person name="Liu Z.J."/>
        </authorList>
    </citation>
    <scope>NUCLEOTIDE SEQUENCE</scope>
    <source>
        <strain evidence="2">SCP</strain>
    </source>
</reference>
<evidence type="ECO:0000256" key="1">
    <source>
        <dbReference type="SAM" id="MobiDB-lite"/>
    </source>
</evidence>
<organism evidence="2 3">
    <name type="scientific">Acorus gramineus</name>
    <name type="common">Dwarf sweet flag</name>
    <dbReference type="NCBI Taxonomy" id="55184"/>
    <lineage>
        <taxon>Eukaryota</taxon>
        <taxon>Viridiplantae</taxon>
        <taxon>Streptophyta</taxon>
        <taxon>Embryophyta</taxon>
        <taxon>Tracheophyta</taxon>
        <taxon>Spermatophyta</taxon>
        <taxon>Magnoliopsida</taxon>
        <taxon>Liliopsida</taxon>
        <taxon>Acoraceae</taxon>
        <taxon>Acorus</taxon>
    </lineage>
</organism>
<protein>
    <submittedName>
        <fullName evidence="2">Uncharacterized protein</fullName>
    </submittedName>
</protein>
<keyword evidence="3" id="KW-1185">Reference proteome</keyword>
<dbReference type="AlphaFoldDB" id="A0AAV9BR24"/>
<dbReference type="EMBL" id="JAUJYN010000002">
    <property type="protein sequence ID" value="KAK1278736.1"/>
    <property type="molecule type" value="Genomic_DNA"/>
</dbReference>
<accession>A0AAV9BR24</accession>
<proteinExistence type="predicted"/>
<gene>
    <name evidence="2" type="ORF">QJS04_geneDACA003562</name>
</gene>